<dbReference type="GO" id="GO:0140096">
    <property type="term" value="F:catalytic activity, acting on a protein"/>
    <property type="evidence" value="ECO:0007669"/>
    <property type="project" value="UniProtKB-ARBA"/>
</dbReference>
<dbReference type="PANTHER" id="PTHR11451:SF56">
    <property type="entry name" value="THREONINE--TRNA LIGASE 1"/>
    <property type="match status" value="1"/>
</dbReference>
<dbReference type="EMBL" id="CP014160">
    <property type="protein sequence ID" value="AMB94497.1"/>
    <property type="molecule type" value="Genomic_DNA"/>
</dbReference>
<dbReference type="Pfam" id="PF02824">
    <property type="entry name" value="TGS"/>
    <property type="match status" value="1"/>
</dbReference>
<dbReference type="FunFam" id="3.40.50.800:FF:000001">
    <property type="entry name" value="Threonine--tRNA ligase"/>
    <property type="match status" value="1"/>
</dbReference>
<keyword evidence="7 13" id="KW-0862">Zinc</keyword>
<dbReference type="InterPro" id="IPR045864">
    <property type="entry name" value="aa-tRNA-synth_II/BPL/LPL"/>
</dbReference>
<comment type="similarity">
    <text evidence="1 13">Belongs to the class-II aminoacyl-tRNA synthetase family.</text>
</comment>
<dbReference type="InterPro" id="IPR036621">
    <property type="entry name" value="Anticodon-bd_dom_sf"/>
</dbReference>
<evidence type="ECO:0000256" key="4">
    <source>
        <dbReference type="ARBA" id="ARBA00022598"/>
    </source>
</evidence>
<dbReference type="GO" id="GO:0046872">
    <property type="term" value="F:metal ion binding"/>
    <property type="evidence" value="ECO:0007669"/>
    <property type="project" value="UniProtKB-KW"/>
</dbReference>
<dbReference type="Proteomes" id="UP000069912">
    <property type="component" value="Chromosome"/>
</dbReference>
<dbReference type="NCBIfam" id="TIGR00418">
    <property type="entry name" value="thrS"/>
    <property type="match status" value="1"/>
</dbReference>
<dbReference type="InterPro" id="IPR018163">
    <property type="entry name" value="Thr/Ala-tRNA-synth_IIc_edit"/>
</dbReference>
<reference evidence="16 18" key="1">
    <citation type="journal article" date="2016" name="Genome Announc.">
        <title>Complete Genome Sequences of Aerococcus christensenii CCUG 28831T, Aerococcus sanguinicola CCUG 43001T, Aerococcus urinae CCUG 36881T, Aerococcus urinaeequi CCUG 28094T, Aerococcus urinaehominis CCUG 42038 BT, and Aerococcus viridans CCUG 4311T.</title>
        <authorList>
            <person name="Carkaci D."/>
            <person name="Dargis R."/>
            <person name="Nielsen X.C."/>
            <person name="Skovgaard O."/>
            <person name="Fuursted K."/>
            <person name="Christensen J.J."/>
        </authorList>
    </citation>
    <scope>NUCLEOTIDE SEQUENCE [LARGE SCALE GENOMIC DNA]</scope>
    <source>
        <strain evidence="16 18">CCUG43001</strain>
    </source>
</reference>
<evidence type="ECO:0000256" key="5">
    <source>
        <dbReference type="ARBA" id="ARBA00022723"/>
    </source>
</evidence>
<dbReference type="SUPFAM" id="SSF52954">
    <property type="entry name" value="Class II aaRS ABD-related"/>
    <property type="match status" value="1"/>
</dbReference>
<evidence type="ECO:0000256" key="10">
    <source>
        <dbReference type="ARBA" id="ARBA00022917"/>
    </source>
</evidence>
<comment type="caution">
    <text evidence="13">Lacks conserved residue(s) required for the propagation of feature annotation.</text>
</comment>
<dbReference type="GO" id="GO:0006435">
    <property type="term" value="P:threonyl-tRNA aminoacylation"/>
    <property type="evidence" value="ECO:0007669"/>
    <property type="project" value="UniProtKB-UniRule"/>
</dbReference>
<dbReference type="Proteomes" id="UP000234239">
    <property type="component" value="Unassembled WGS sequence"/>
</dbReference>
<dbReference type="PANTHER" id="PTHR11451">
    <property type="entry name" value="THREONINE-TRNA LIGASE"/>
    <property type="match status" value="1"/>
</dbReference>
<evidence type="ECO:0000256" key="13">
    <source>
        <dbReference type="HAMAP-Rule" id="MF_00184"/>
    </source>
</evidence>
<dbReference type="AlphaFoldDB" id="A0A0X8FC17"/>
<dbReference type="HAMAP" id="MF_00184">
    <property type="entry name" value="Thr_tRNA_synth"/>
    <property type="match status" value="1"/>
</dbReference>
<dbReference type="Gene3D" id="3.30.930.10">
    <property type="entry name" value="Bira Bifunctional Protein, Domain 2"/>
    <property type="match status" value="1"/>
</dbReference>
<feature type="binding site" evidence="13">
    <location>
        <position position="337"/>
    </location>
    <ligand>
        <name>Zn(2+)</name>
        <dbReference type="ChEBI" id="CHEBI:29105"/>
        <note>catalytic</note>
    </ligand>
</feature>
<dbReference type="CDD" id="cd00771">
    <property type="entry name" value="ThrRS_core"/>
    <property type="match status" value="1"/>
</dbReference>
<evidence type="ECO:0000256" key="3">
    <source>
        <dbReference type="ARBA" id="ARBA00022555"/>
    </source>
</evidence>
<dbReference type="SUPFAM" id="SSF55186">
    <property type="entry name" value="ThrRS/AlaRS common domain"/>
    <property type="match status" value="1"/>
</dbReference>
<evidence type="ECO:0000256" key="12">
    <source>
        <dbReference type="ARBA" id="ARBA00049515"/>
    </source>
</evidence>
<feature type="binding site" evidence="13">
    <location>
        <position position="519"/>
    </location>
    <ligand>
        <name>Zn(2+)</name>
        <dbReference type="ChEBI" id="CHEBI:29105"/>
        <note>catalytic</note>
    </ligand>
</feature>
<dbReference type="Gene3D" id="3.30.980.10">
    <property type="entry name" value="Threonyl-trna Synthetase, Chain A, domain 2"/>
    <property type="match status" value="1"/>
</dbReference>
<evidence type="ECO:0000259" key="14">
    <source>
        <dbReference type="PROSITE" id="PS50862"/>
    </source>
</evidence>
<dbReference type="CDD" id="cd01667">
    <property type="entry name" value="TGS_ThrRS"/>
    <property type="match status" value="1"/>
</dbReference>
<dbReference type="EC" id="6.1.1.3" evidence="13"/>
<keyword evidence="2 13" id="KW-0963">Cytoplasm</keyword>
<dbReference type="SUPFAM" id="SSF55681">
    <property type="entry name" value="Class II aaRS and biotin synthetases"/>
    <property type="match status" value="1"/>
</dbReference>
<evidence type="ECO:0000256" key="1">
    <source>
        <dbReference type="ARBA" id="ARBA00008226"/>
    </source>
</evidence>
<feature type="domain" description="TGS" evidence="15">
    <location>
        <begin position="1"/>
        <end position="60"/>
    </location>
</feature>
<name>A0A0X8FC17_9LACT</name>
<dbReference type="Gene3D" id="3.30.54.20">
    <property type="match status" value="1"/>
</dbReference>
<dbReference type="FunFam" id="3.10.20.30:FF:000005">
    <property type="entry name" value="Threonine--tRNA ligase"/>
    <property type="match status" value="1"/>
</dbReference>
<keyword evidence="5 13" id="KW-0479">Metal-binding</keyword>
<organism evidence="16 18">
    <name type="scientific">Aerococcus sanguinicola</name>
    <dbReference type="NCBI Taxonomy" id="119206"/>
    <lineage>
        <taxon>Bacteria</taxon>
        <taxon>Bacillati</taxon>
        <taxon>Bacillota</taxon>
        <taxon>Bacilli</taxon>
        <taxon>Lactobacillales</taxon>
        <taxon>Aerococcaceae</taxon>
        <taxon>Aerococcus</taxon>
    </lineage>
</organism>
<dbReference type="InterPro" id="IPR002314">
    <property type="entry name" value="aa-tRNA-synt_IIb"/>
</dbReference>
<reference evidence="18" key="2">
    <citation type="submission" date="2016-01" db="EMBL/GenBank/DDBJ databases">
        <title>Six Aerococcus type strain genome sequencing and assembly using PacBio and Illumina Hiseq.</title>
        <authorList>
            <person name="Carkaci D."/>
            <person name="Dargis R."/>
            <person name="Nielsen X.C."/>
            <person name="Skovgaard O."/>
            <person name="Fuursted K."/>
            <person name="Christensen J.J."/>
        </authorList>
    </citation>
    <scope>NUCLEOTIDE SEQUENCE [LARGE SCALE GENOMIC DNA]</scope>
    <source>
        <strain evidence="18">CCUG43001</strain>
    </source>
</reference>
<proteinExistence type="inferred from homology"/>
<dbReference type="InterPro" id="IPR012676">
    <property type="entry name" value="TGS-like"/>
</dbReference>
<dbReference type="PROSITE" id="PS51880">
    <property type="entry name" value="TGS"/>
    <property type="match status" value="1"/>
</dbReference>
<evidence type="ECO:0000259" key="15">
    <source>
        <dbReference type="PROSITE" id="PS51880"/>
    </source>
</evidence>
<feature type="binding site" evidence="13">
    <location>
        <position position="388"/>
    </location>
    <ligand>
        <name>Zn(2+)</name>
        <dbReference type="ChEBI" id="CHEBI:29105"/>
        <note>catalytic</note>
    </ligand>
</feature>
<evidence type="ECO:0000256" key="9">
    <source>
        <dbReference type="ARBA" id="ARBA00022884"/>
    </source>
</evidence>
<dbReference type="GeneID" id="92903794"/>
<evidence type="ECO:0000313" key="17">
    <source>
        <dbReference type="EMBL" id="PKZ23508.1"/>
    </source>
</evidence>
<dbReference type="Gene3D" id="3.10.20.30">
    <property type="match status" value="1"/>
</dbReference>
<dbReference type="InterPro" id="IPR047246">
    <property type="entry name" value="ThrRS_anticodon"/>
</dbReference>
<evidence type="ECO:0000313" key="16">
    <source>
        <dbReference type="EMBL" id="AMB94497.1"/>
    </source>
</evidence>
<dbReference type="GO" id="GO:0004829">
    <property type="term" value="F:threonine-tRNA ligase activity"/>
    <property type="evidence" value="ECO:0007669"/>
    <property type="project" value="UniProtKB-UniRule"/>
</dbReference>
<keyword evidence="3 13" id="KW-0820">tRNA-binding</keyword>
<evidence type="ECO:0000256" key="8">
    <source>
        <dbReference type="ARBA" id="ARBA00022840"/>
    </source>
</evidence>
<keyword evidence="6 13" id="KW-0547">Nucleotide-binding</keyword>
<dbReference type="InterPro" id="IPR004154">
    <property type="entry name" value="Anticodon-bd"/>
</dbReference>
<dbReference type="SMART" id="SM00863">
    <property type="entry name" value="tRNA_SAD"/>
    <property type="match status" value="1"/>
</dbReference>
<gene>
    <name evidence="13" type="primary">thrS</name>
    <name evidence="16" type="ORF">AWM72_06910</name>
    <name evidence="17" type="ORF">CYJ28_02845</name>
</gene>
<evidence type="ECO:0000313" key="18">
    <source>
        <dbReference type="Proteomes" id="UP000069912"/>
    </source>
</evidence>
<keyword evidence="18" id="KW-1185">Reference proteome</keyword>
<accession>A0A0X8FC17</accession>
<dbReference type="KEGG" id="asan:AWM72_06910"/>
<sequence length="645" mass="74583">MQITFPDGAVKEFNAGVTGREVAKSISNSLAKRVLAYKLDGQLKGLDDPIEEAGAIELIDPKSNEEEALEILRHSSAHLLAQALRRIYPNIHFGVGPAIENGFYYDTDNGEGQQVKEEDLPAIQAEMEKIVQEDFPIEGREVSREEAKEIFKEDPYKLELIHDLPEDEKITIYSQGEFTDLCRGGHVPSTGYIKHFQLLSLAGAYWRGDSDRPMMQRVYGTAYFNEKDLKADLKRREEAKERDHRKLGKELDLFLVSPEVGQGLPFWLPEGATIRRILERYIVDKEVAQGYEHVYTPIMANVDLYKKSGHWDHYRDDMFPPMDMGDGEQLVLRPMNCPHHMEVYQNHIHSYRELPIRIAELGMMHRYEKSGSLSGLQRVREMTLNDAHIFVRPDQIKDEFTRVLKLIREVYEDFHITDYRFRLSYRDPNDTDKYFDDDEMWEKAQTMLKEAMDDLGLDYFEAEGEAAFYGPKLDVQTKTALGTEETLSTVQLDFLLPERFNITYVGEDGQNTHRPVVIHRGVISTMERFVAYLIEEYKGAFPTWLAPTQAVLIPVNEDAHADYVYKIADQMKAKGFRVKVDDRNEKMGYKIREAQTHKIPFQLVFGDKEIEEGSVTVRRYGSKKTESQDFQEFFASLQEAVENHE</sequence>
<dbReference type="InterPro" id="IPR012947">
    <property type="entry name" value="tRNA_SAD"/>
</dbReference>
<dbReference type="FunFam" id="3.30.930.10:FF:000002">
    <property type="entry name" value="Threonine--tRNA ligase"/>
    <property type="match status" value="1"/>
</dbReference>
<dbReference type="InterPro" id="IPR004095">
    <property type="entry name" value="TGS"/>
</dbReference>
<dbReference type="GO" id="GO:0000049">
    <property type="term" value="F:tRNA binding"/>
    <property type="evidence" value="ECO:0007669"/>
    <property type="project" value="UniProtKB-KW"/>
</dbReference>
<comment type="subcellular location">
    <subcellularLocation>
        <location evidence="13">Cytoplasm</location>
    </subcellularLocation>
</comment>
<dbReference type="InterPro" id="IPR006195">
    <property type="entry name" value="aa-tRNA-synth_II"/>
</dbReference>
<dbReference type="Pfam" id="PF00587">
    <property type="entry name" value="tRNA-synt_2b"/>
    <property type="match status" value="1"/>
</dbReference>
<dbReference type="InterPro" id="IPR033728">
    <property type="entry name" value="ThrRS_core"/>
</dbReference>
<dbReference type="EMBL" id="PKGY01000001">
    <property type="protein sequence ID" value="PKZ23508.1"/>
    <property type="molecule type" value="Genomic_DNA"/>
</dbReference>
<evidence type="ECO:0000256" key="6">
    <source>
        <dbReference type="ARBA" id="ARBA00022741"/>
    </source>
</evidence>
<dbReference type="PRINTS" id="PR01047">
    <property type="entry name" value="TRNASYNTHTHR"/>
</dbReference>
<protein>
    <recommendedName>
        <fullName evidence="13">Threonine--tRNA ligase</fullName>
        <ecNumber evidence="13">6.1.1.3</ecNumber>
    </recommendedName>
    <alternativeName>
        <fullName evidence="13">Threonyl-tRNA synthetase</fullName>
        <shortName evidence="13">ThrRS</shortName>
    </alternativeName>
</protein>
<comment type="cofactor">
    <cofactor evidence="13">
        <name>Zn(2+)</name>
        <dbReference type="ChEBI" id="CHEBI:29105"/>
    </cofactor>
    <text evidence="13">Binds 1 zinc ion per subunit.</text>
</comment>
<keyword evidence="11 13" id="KW-0030">Aminoacyl-tRNA synthetase</keyword>
<dbReference type="FunFam" id="3.30.980.10:FF:000005">
    <property type="entry name" value="Threonyl-tRNA synthetase, mitochondrial"/>
    <property type="match status" value="1"/>
</dbReference>
<keyword evidence="4 13" id="KW-0436">Ligase</keyword>
<keyword evidence="9 13" id="KW-0694">RNA-binding</keyword>
<dbReference type="RefSeq" id="WP_067975305.1">
    <property type="nucleotide sequence ID" value="NZ_CAJHKM010000002.1"/>
</dbReference>
<dbReference type="Gene3D" id="3.40.50.800">
    <property type="entry name" value="Anticodon-binding domain"/>
    <property type="match status" value="1"/>
</dbReference>
<dbReference type="OrthoDB" id="9802304at2"/>
<dbReference type="GO" id="GO:0005737">
    <property type="term" value="C:cytoplasm"/>
    <property type="evidence" value="ECO:0007669"/>
    <property type="project" value="UniProtKB-SubCell"/>
</dbReference>
<comment type="subunit">
    <text evidence="13">Homodimer.</text>
</comment>
<evidence type="ECO:0000256" key="11">
    <source>
        <dbReference type="ARBA" id="ARBA00023146"/>
    </source>
</evidence>
<dbReference type="CDD" id="cd00860">
    <property type="entry name" value="ThrRS_anticodon"/>
    <property type="match status" value="1"/>
</dbReference>
<evidence type="ECO:0000256" key="7">
    <source>
        <dbReference type="ARBA" id="ARBA00022833"/>
    </source>
</evidence>
<keyword evidence="8 13" id="KW-0067">ATP-binding</keyword>
<keyword evidence="10 13" id="KW-0648">Protein biosynthesis</keyword>
<dbReference type="GO" id="GO:0016740">
    <property type="term" value="F:transferase activity"/>
    <property type="evidence" value="ECO:0007669"/>
    <property type="project" value="UniProtKB-ARBA"/>
</dbReference>
<comment type="catalytic activity">
    <reaction evidence="12 13">
        <text>tRNA(Thr) + L-threonine + ATP = L-threonyl-tRNA(Thr) + AMP + diphosphate + H(+)</text>
        <dbReference type="Rhea" id="RHEA:24624"/>
        <dbReference type="Rhea" id="RHEA-COMP:9670"/>
        <dbReference type="Rhea" id="RHEA-COMP:9704"/>
        <dbReference type="ChEBI" id="CHEBI:15378"/>
        <dbReference type="ChEBI" id="CHEBI:30616"/>
        <dbReference type="ChEBI" id="CHEBI:33019"/>
        <dbReference type="ChEBI" id="CHEBI:57926"/>
        <dbReference type="ChEBI" id="CHEBI:78442"/>
        <dbReference type="ChEBI" id="CHEBI:78534"/>
        <dbReference type="ChEBI" id="CHEBI:456215"/>
        <dbReference type="EC" id="6.1.1.3"/>
    </reaction>
</comment>
<dbReference type="Pfam" id="PF03129">
    <property type="entry name" value="HGTP_anticodon"/>
    <property type="match status" value="1"/>
</dbReference>
<reference evidence="17 19" key="3">
    <citation type="submission" date="2017-12" db="EMBL/GenBank/DDBJ databases">
        <title>Phylogenetic diversity of female urinary microbiome.</title>
        <authorList>
            <person name="Thomas-White K."/>
            <person name="Wolfe A.J."/>
        </authorList>
    </citation>
    <scope>NUCLEOTIDE SEQUENCE [LARGE SCALE GENOMIC DNA]</scope>
    <source>
        <strain evidence="17 19">UMB0139</strain>
    </source>
</reference>
<dbReference type="FunFam" id="3.30.54.20:FF:000002">
    <property type="entry name" value="Threonine--tRNA ligase"/>
    <property type="match status" value="1"/>
</dbReference>
<evidence type="ECO:0000256" key="2">
    <source>
        <dbReference type="ARBA" id="ARBA00022490"/>
    </source>
</evidence>
<dbReference type="Pfam" id="PF07973">
    <property type="entry name" value="tRNA_SAD"/>
    <property type="match status" value="1"/>
</dbReference>
<dbReference type="InterPro" id="IPR012675">
    <property type="entry name" value="Beta-grasp_dom_sf"/>
</dbReference>
<feature type="domain" description="Aminoacyl-transfer RNA synthetases class-II family profile" evidence="14">
    <location>
        <begin position="243"/>
        <end position="542"/>
    </location>
</feature>
<dbReference type="PROSITE" id="PS50862">
    <property type="entry name" value="AA_TRNA_LIGASE_II"/>
    <property type="match status" value="1"/>
</dbReference>
<dbReference type="GO" id="GO:0005524">
    <property type="term" value="F:ATP binding"/>
    <property type="evidence" value="ECO:0007669"/>
    <property type="project" value="UniProtKB-UniRule"/>
</dbReference>
<evidence type="ECO:0000313" key="19">
    <source>
        <dbReference type="Proteomes" id="UP000234239"/>
    </source>
</evidence>
<dbReference type="SUPFAM" id="SSF81271">
    <property type="entry name" value="TGS-like"/>
    <property type="match status" value="1"/>
</dbReference>
<dbReference type="InterPro" id="IPR002320">
    <property type="entry name" value="Thr-tRNA-ligase_IIa"/>
</dbReference>